<dbReference type="InterPro" id="IPR036366">
    <property type="entry name" value="PGBDSf"/>
</dbReference>
<name>A0A387B9G4_9MICO</name>
<dbReference type="Gene3D" id="1.10.101.10">
    <property type="entry name" value="PGBD-like superfamily/PGBD"/>
    <property type="match status" value="1"/>
</dbReference>
<gene>
    <name evidence="2" type="ORF">D7I47_09630</name>
</gene>
<evidence type="ECO:0000259" key="1">
    <source>
        <dbReference type="Pfam" id="PF01471"/>
    </source>
</evidence>
<dbReference type="OrthoDB" id="3268648at2"/>
<evidence type="ECO:0000313" key="3">
    <source>
        <dbReference type="Proteomes" id="UP000278886"/>
    </source>
</evidence>
<dbReference type="InterPro" id="IPR036365">
    <property type="entry name" value="PGBD-like_sf"/>
</dbReference>
<feature type="domain" description="Peptidoglycan binding-like" evidence="1">
    <location>
        <begin position="161"/>
        <end position="209"/>
    </location>
</feature>
<keyword evidence="3" id="KW-1185">Reference proteome</keyword>
<proteinExistence type="predicted"/>
<dbReference type="KEGG" id="lyd:D7I47_09630"/>
<dbReference type="EMBL" id="CP032630">
    <property type="protein sequence ID" value="AYF98491.1"/>
    <property type="molecule type" value="Genomic_DNA"/>
</dbReference>
<sequence length="394" mass="40439">MRSTRLRNGTRSARTARPIRRGYMASAARQGEPGAPTTVRRPGWFTVAAIAVACLLAGGGSVWAITIVFSPPADVLDSTGFTTAEIVQGEVGASIDLITTAAWSPVLIGRNQAAGTVTRVTVTSGQEVTGGDVLYWVDERPVVIAPGPVPAYRSLAVGTAGSDVAQLQQLLTGMGFYHGVADGSFGWSTRQAVRAWQKSIGVAGDGVVGVGDVVFVPSLPTRIALDVDVVEVGAGLSGGEPVVSGLPPAPRFVLSVADSQSRMMPNGTRVEVTGPDGQNWEAFVVDRVEDAQEGSSVDIVLGRRDGSAVCGGDCGTIPVTGEALLRSRVVTVETVAGLVVPSAALVSQVDGSLAVIDETGVEHEVSVVASAHGMSVIEGVDAGLRVRLPAEASH</sequence>
<organism evidence="2 3">
    <name type="scientific">Protaetiibacter intestinalis</name>
    <dbReference type="NCBI Taxonomy" id="2419774"/>
    <lineage>
        <taxon>Bacteria</taxon>
        <taxon>Bacillati</taxon>
        <taxon>Actinomycetota</taxon>
        <taxon>Actinomycetes</taxon>
        <taxon>Micrococcales</taxon>
        <taxon>Microbacteriaceae</taxon>
        <taxon>Protaetiibacter</taxon>
    </lineage>
</organism>
<dbReference type="InterPro" id="IPR002477">
    <property type="entry name" value="Peptidoglycan-bd-like"/>
</dbReference>
<dbReference type="SUPFAM" id="SSF47090">
    <property type="entry name" value="PGBD-like"/>
    <property type="match status" value="1"/>
</dbReference>
<dbReference type="Proteomes" id="UP000278886">
    <property type="component" value="Chromosome"/>
</dbReference>
<dbReference type="AlphaFoldDB" id="A0A387B9G4"/>
<evidence type="ECO:0000313" key="2">
    <source>
        <dbReference type="EMBL" id="AYF98491.1"/>
    </source>
</evidence>
<protein>
    <submittedName>
        <fullName evidence="2">Peptidoglycan-binding protein</fullName>
    </submittedName>
</protein>
<dbReference type="Pfam" id="PF01471">
    <property type="entry name" value="PG_binding_1"/>
    <property type="match status" value="1"/>
</dbReference>
<accession>A0A387B9G4</accession>
<reference evidence="3" key="1">
    <citation type="submission" date="2018-09" db="EMBL/GenBank/DDBJ databases">
        <title>Genome sequencing of strain 2DFWR-13.</title>
        <authorList>
            <person name="Heo J."/>
            <person name="Kim S.-J."/>
            <person name="Kwon S.-W."/>
        </authorList>
    </citation>
    <scope>NUCLEOTIDE SEQUENCE [LARGE SCALE GENOMIC DNA]</scope>
    <source>
        <strain evidence="3">2DFWR-13</strain>
    </source>
</reference>